<gene>
    <name evidence="2" type="ORF">AKO1_006077</name>
</gene>
<evidence type="ECO:0000313" key="2">
    <source>
        <dbReference type="EMBL" id="KAL0476571.1"/>
    </source>
</evidence>
<dbReference type="PANTHER" id="PTHR43031">
    <property type="entry name" value="FAD-DEPENDENT OXIDOREDUCTASE"/>
    <property type="match status" value="1"/>
</dbReference>
<comment type="caution">
    <text evidence="2">The sequence shown here is derived from an EMBL/GenBank/DDBJ whole genome shotgun (WGS) entry which is preliminary data.</text>
</comment>
<dbReference type="InterPro" id="IPR036873">
    <property type="entry name" value="Rhodanese-like_dom_sf"/>
</dbReference>
<keyword evidence="3" id="KW-1185">Reference proteome</keyword>
<dbReference type="InterPro" id="IPR001763">
    <property type="entry name" value="Rhodanese-like_dom"/>
</dbReference>
<dbReference type="AlphaFoldDB" id="A0AAW2YHU8"/>
<dbReference type="PANTHER" id="PTHR43031:SF1">
    <property type="entry name" value="PYRIDINE NUCLEOTIDE-DISULPHIDE OXIDOREDUCTASE"/>
    <property type="match status" value="1"/>
</dbReference>
<dbReference type="InterPro" id="IPR050229">
    <property type="entry name" value="GlpE_sulfurtransferase"/>
</dbReference>
<sequence length="267" mass="30637">MEQQDTIGTSTITNFTFNSFDHNGLNTEEGYISYEDLEQSIYQNSQPQSQDLHKNESIQSIQQESRPYVPTIFDNQPHKDGTFKDKKMLPHTGLGSAFRKATTWVCHTFNSNALFPNNKYITVEELVRLLQRPNPEDRPFLIDARKESEFKESHIEGSTNLHDPDKLESVNWLKEIPEDKLIVSYCAVGLRSGYLAKRIVEELGHKNTVTLKGAFYRWANMDLPMVNGDNHPVHKVVPHQILARTLLKPEIRTSLRGHGDNEHIKGQ</sequence>
<reference evidence="2 3" key="1">
    <citation type="submission" date="2024-03" db="EMBL/GenBank/DDBJ databases">
        <title>The Acrasis kona genome and developmental transcriptomes reveal deep origins of eukaryotic multicellular pathways.</title>
        <authorList>
            <person name="Sheikh S."/>
            <person name="Fu C.-J."/>
            <person name="Brown M.W."/>
            <person name="Baldauf S.L."/>
        </authorList>
    </citation>
    <scope>NUCLEOTIDE SEQUENCE [LARGE SCALE GENOMIC DNA]</scope>
    <source>
        <strain evidence="2 3">ATCC MYA-3509</strain>
    </source>
</reference>
<feature type="domain" description="Rhodanese" evidence="1">
    <location>
        <begin position="135"/>
        <end position="227"/>
    </location>
</feature>
<dbReference type="Gene3D" id="3.40.250.10">
    <property type="entry name" value="Rhodanese-like domain"/>
    <property type="match status" value="1"/>
</dbReference>
<name>A0AAW2YHU8_9EUKA</name>
<dbReference type="PROSITE" id="PS50206">
    <property type="entry name" value="RHODANESE_3"/>
    <property type="match status" value="1"/>
</dbReference>
<evidence type="ECO:0000313" key="3">
    <source>
        <dbReference type="Proteomes" id="UP001431209"/>
    </source>
</evidence>
<dbReference type="SUPFAM" id="SSF52821">
    <property type="entry name" value="Rhodanese/Cell cycle control phosphatase"/>
    <property type="match status" value="1"/>
</dbReference>
<evidence type="ECO:0000259" key="1">
    <source>
        <dbReference type="PROSITE" id="PS50206"/>
    </source>
</evidence>
<accession>A0AAW2YHU8</accession>
<dbReference type="EMBL" id="JAOPGA020000059">
    <property type="protein sequence ID" value="KAL0476571.1"/>
    <property type="molecule type" value="Genomic_DNA"/>
</dbReference>
<dbReference type="CDD" id="cd00158">
    <property type="entry name" value="RHOD"/>
    <property type="match status" value="1"/>
</dbReference>
<dbReference type="Pfam" id="PF00581">
    <property type="entry name" value="Rhodanese"/>
    <property type="match status" value="1"/>
</dbReference>
<proteinExistence type="predicted"/>
<dbReference type="SMART" id="SM00450">
    <property type="entry name" value="RHOD"/>
    <property type="match status" value="1"/>
</dbReference>
<organism evidence="2 3">
    <name type="scientific">Acrasis kona</name>
    <dbReference type="NCBI Taxonomy" id="1008807"/>
    <lineage>
        <taxon>Eukaryota</taxon>
        <taxon>Discoba</taxon>
        <taxon>Heterolobosea</taxon>
        <taxon>Tetramitia</taxon>
        <taxon>Eutetramitia</taxon>
        <taxon>Acrasidae</taxon>
        <taxon>Acrasis</taxon>
    </lineage>
</organism>
<dbReference type="Proteomes" id="UP001431209">
    <property type="component" value="Unassembled WGS sequence"/>
</dbReference>
<protein>
    <recommendedName>
        <fullName evidence="1">Rhodanese domain-containing protein</fullName>
    </recommendedName>
</protein>